<accession>A0AAE3G0R0</accession>
<keyword evidence="2" id="KW-1185">Reference proteome</keyword>
<dbReference type="AlphaFoldDB" id="A0AAE3G0R0"/>
<gene>
    <name evidence="1" type="ORF">J2T57_000548</name>
</gene>
<proteinExistence type="predicted"/>
<evidence type="ECO:0000313" key="2">
    <source>
        <dbReference type="Proteomes" id="UP001205843"/>
    </source>
</evidence>
<dbReference type="Proteomes" id="UP001205843">
    <property type="component" value="Unassembled WGS sequence"/>
</dbReference>
<name>A0AAE3G0R0_9GAMM</name>
<dbReference type="EMBL" id="JALJXV010000001">
    <property type="protein sequence ID" value="MCP1673456.1"/>
    <property type="molecule type" value="Genomic_DNA"/>
</dbReference>
<evidence type="ECO:0000313" key="1">
    <source>
        <dbReference type="EMBL" id="MCP1673456.1"/>
    </source>
</evidence>
<reference evidence="1" key="1">
    <citation type="submission" date="2022-03" db="EMBL/GenBank/DDBJ databases">
        <title>Genomic Encyclopedia of Type Strains, Phase III (KMG-III): the genomes of soil and plant-associated and newly described type strains.</title>
        <authorList>
            <person name="Whitman W."/>
        </authorList>
    </citation>
    <scope>NUCLEOTIDE SEQUENCE</scope>
    <source>
        <strain evidence="1">ANL 6-2</strain>
    </source>
</reference>
<comment type="caution">
    <text evidence="1">The sequence shown here is derived from an EMBL/GenBank/DDBJ whole genome shotgun (WGS) entry which is preliminary data.</text>
</comment>
<organism evidence="1 2">
    <name type="scientific">Natronocella acetinitrilica</name>
    <dbReference type="NCBI Taxonomy" id="414046"/>
    <lineage>
        <taxon>Bacteria</taxon>
        <taxon>Pseudomonadati</taxon>
        <taxon>Pseudomonadota</taxon>
        <taxon>Gammaproteobacteria</taxon>
        <taxon>Chromatiales</taxon>
        <taxon>Ectothiorhodospiraceae</taxon>
        <taxon>Natronocella</taxon>
    </lineage>
</organism>
<sequence length="31" mass="3279">MSIVVRYALRANTPYESVGERGAGTPLGDTP</sequence>
<protein>
    <submittedName>
        <fullName evidence="1">Uncharacterized protein</fullName>
    </submittedName>
</protein>